<accession>C1MQB7</accession>
<feature type="compositionally biased region" description="Basic and acidic residues" evidence="1">
    <location>
        <begin position="209"/>
        <end position="222"/>
    </location>
</feature>
<feature type="compositionally biased region" description="Basic and acidic residues" evidence="1">
    <location>
        <begin position="174"/>
        <end position="183"/>
    </location>
</feature>
<feature type="compositionally biased region" description="Basic residues" evidence="1">
    <location>
        <begin position="65"/>
        <end position="75"/>
    </location>
</feature>
<reference evidence="2 3" key="1">
    <citation type="journal article" date="2009" name="Science">
        <title>Green evolution and dynamic adaptations revealed by genomes of the marine picoeukaryotes Micromonas.</title>
        <authorList>
            <person name="Worden A.Z."/>
            <person name="Lee J.H."/>
            <person name="Mock T."/>
            <person name="Rouze P."/>
            <person name="Simmons M.P."/>
            <person name="Aerts A.L."/>
            <person name="Allen A.E."/>
            <person name="Cuvelier M.L."/>
            <person name="Derelle E."/>
            <person name="Everett M.V."/>
            <person name="Foulon E."/>
            <person name="Grimwood J."/>
            <person name="Gundlach H."/>
            <person name="Henrissat B."/>
            <person name="Napoli C."/>
            <person name="McDonald S.M."/>
            <person name="Parker M.S."/>
            <person name="Rombauts S."/>
            <person name="Salamov A."/>
            <person name="Von Dassow P."/>
            <person name="Badger J.H."/>
            <person name="Coutinho P.M."/>
            <person name="Demir E."/>
            <person name="Dubchak I."/>
            <person name="Gentemann C."/>
            <person name="Eikrem W."/>
            <person name="Gready J.E."/>
            <person name="John U."/>
            <person name="Lanier W."/>
            <person name="Lindquist E.A."/>
            <person name="Lucas S."/>
            <person name="Mayer K.F."/>
            <person name="Moreau H."/>
            <person name="Not F."/>
            <person name="Otillar R."/>
            <person name="Panaud O."/>
            <person name="Pangilinan J."/>
            <person name="Paulsen I."/>
            <person name="Piegu B."/>
            <person name="Poliakov A."/>
            <person name="Robbens S."/>
            <person name="Schmutz J."/>
            <person name="Toulza E."/>
            <person name="Wyss T."/>
            <person name="Zelensky A."/>
            <person name="Zhou K."/>
            <person name="Armbrust E.V."/>
            <person name="Bhattacharya D."/>
            <person name="Goodenough U.W."/>
            <person name="Van de Peer Y."/>
            <person name="Grigoriev I.V."/>
        </authorList>
    </citation>
    <scope>NUCLEOTIDE SEQUENCE [LARGE SCALE GENOMIC DNA]</scope>
    <source>
        <strain evidence="2 3">CCMP1545</strain>
    </source>
</reference>
<evidence type="ECO:0000256" key="1">
    <source>
        <dbReference type="SAM" id="MobiDB-lite"/>
    </source>
</evidence>
<feature type="compositionally biased region" description="Low complexity" evidence="1">
    <location>
        <begin position="157"/>
        <end position="173"/>
    </location>
</feature>
<dbReference type="OMA" id="LWANDAD"/>
<organism evidence="3">
    <name type="scientific">Micromonas pusilla (strain CCMP1545)</name>
    <name type="common">Picoplanktonic green alga</name>
    <dbReference type="NCBI Taxonomy" id="564608"/>
    <lineage>
        <taxon>Eukaryota</taxon>
        <taxon>Viridiplantae</taxon>
        <taxon>Chlorophyta</taxon>
        <taxon>Mamiellophyceae</taxon>
        <taxon>Mamiellales</taxon>
        <taxon>Mamiellaceae</taxon>
        <taxon>Micromonas</taxon>
    </lineage>
</organism>
<feature type="region of interest" description="Disordered" evidence="1">
    <location>
        <begin position="320"/>
        <end position="360"/>
    </location>
</feature>
<gene>
    <name evidence="2" type="ORF">MICPUCDRAFT_47030</name>
</gene>
<evidence type="ECO:0000313" key="2">
    <source>
        <dbReference type="EMBL" id="EEH57680.1"/>
    </source>
</evidence>
<dbReference type="AlphaFoldDB" id="C1MQB7"/>
<dbReference type="RefSeq" id="XP_003057729.1">
    <property type="nucleotide sequence ID" value="XM_003057683.1"/>
</dbReference>
<feature type="compositionally biased region" description="Basic and acidic residues" evidence="1">
    <location>
        <begin position="89"/>
        <end position="118"/>
    </location>
</feature>
<dbReference type="KEGG" id="mpp:MICPUCDRAFT_47030"/>
<feature type="compositionally biased region" description="Basic and acidic residues" evidence="1">
    <location>
        <begin position="341"/>
        <end position="360"/>
    </location>
</feature>
<evidence type="ECO:0000313" key="3">
    <source>
        <dbReference type="Proteomes" id="UP000001876"/>
    </source>
</evidence>
<dbReference type="Proteomes" id="UP000001876">
    <property type="component" value="Unassembled WGS sequence"/>
</dbReference>
<sequence>MAAWEARAPGRDRHIVLHHLDVSRPYPYLRLWERHGLGAPPSSRPPPTSDRRTSRRRDERDARSARHGGWHRRRDRTPPGPPPAEDDGWDARRAEEAPEPDGADRERERERDRGRDRRDDEDDDAVDETPPRDETAAAAAATTTTTRDARREPLDPSASDAATDAETAATRTALPDDLRDDLRAPPPSSPARGETATAPARDPPPDASARGKPETKTPKSETRAMLTVEEMRALGASAPLTPNATKPPPAAAPSTDDDVDDLRAMLARKRAEMETKEAAVLEASPAAVAPVEREGEGDGVVRYRYSAAELRALNVNCDAPPRGFKEDPGWASSTRHPPRAKRGEKEKRAQREADDAAEARASRATAAVLGVDVRGWSLWANDADADADAARFSERAFAAEAAAVANARALRADAERAAANAREASIREARSRIELMTFPPGAVVAFAEAACAAADALAPGARHDAVCGLVFGTWKRGSAPRSWRASVGFVQPWDGEPSALVAWLRAEASGGDGGGGGGGGGGMIRPLAWLRTTAACGAALTRDVQAAYGDGGGDDDLADAPPPASRVFVSVDVVATALRGKSGGGAVVEVFDLRTNEACAFELGGADACDDDG</sequence>
<dbReference type="GeneID" id="9683538"/>
<name>C1MQB7_MICPC</name>
<keyword evidence="3" id="KW-1185">Reference proteome</keyword>
<feature type="compositionally biased region" description="Low complexity" evidence="1">
    <location>
        <begin position="136"/>
        <end position="146"/>
    </location>
</feature>
<protein>
    <submittedName>
        <fullName evidence="2">Predicted protein</fullName>
    </submittedName>
</protein>
<feature type="compositionally biased region" description="Basic and acidic residues" evidence="1">
    <location>
        <begin position="49"/>
        <end position="64"/>
    </location>
</feature>
<dbReference type="EMBL" id="GG663738">
    <property type="protein sequence ID" value="EEH57680.1"/>
    <property type="molecule type" value="Genomic_DNA"/>
</dbReference>
<feature type="region of interest" description="Disordered" evidence="1">
    <location>
        <begin position="35"/>
        <end position="259"/>
    </location>
</feature>
<proteinExistence type="predicted"/>